<dbReference type="GO" id="GO:1990871">
    <property type="term" value="C:Vma12-Vma22 assembly complex"/>
    <property type="evidence" value="ECO:0007669"/>
    <property type="project" value="TreeGrafter"/>
</dbReference>
<organism evidence="3 4">
    <name type="scientific">Hirsutella rhossiliensis</name>
    <dbReference type="NCBI Taxonomy" id="111463"/>
    <lineage>
        <taxon>Eukaryota</taxon>
        <taxon>Fungi</taxon>
        <taxon>Dikarya</taxon>
        <taxon>Ascomycota</taxon>
        <taxon>Pezizomycotina</taxon>
        <taxon>Sordariomycetes</taxon>
        <taxon>Hypocreomycetidae</taxon>
        <taxon>Hypocreales</taxon>
        <taxon>Ophiocordycipitaceae</taxon>
        <taxon>Hirsutella</taxon>
    </lineage>
</organism>
<dbReference type="GO" id="GO:0051082">
    <property type="term" value="F:unfolded protein binding"/>
    <property type="evidence" value="ECO:0007669"/>
    <property type="project" value="TreeGrafter"/>
</dbReference>
<evidence type="ECO:0000313" key="4">
    <source>
        <dbReference type="Proteomes" id="UP000824596"/>
    </source>
</evidence>
<protein>
    <recommendedName>
        <fullName evidence="1">Vacuolar ATPase assembly protein VMA22</fullName>
    </recommendedName>
</protein>
<feature type="compositionally biased region" description="Low complexity" evidence="2">
    <location>
        <begin position="88"/>
        <end position="102"/>
    </location>
</feature>
<accession>A0A9P8SFC4</accession>
<evidence type="ECO:0000256" key="1">
    <source>
        <dbReference type="ARBA" id="ARBA00093634"/>
    </source>
</evidence>
<dbReference type="GO" id="GO:0070072">
    <property type="term" value="P:vacuolar proton-transporting V-type ATPase complex assembly"/>
    <property type="evidence" value="ECO:0007669"/>
    <property type="project" value="InterPro"/>
</dbReference>
<dbReference type="InterPro" id="IPR040357">
    <property type="entry name" value="Vma22/CCDC115"/>
</dbReference>
<dbReference type="EMBL" id="JAIZPD010000010">
    <property type="protein sequence ID" value="KAH0960601.1"/>
    <property type="molecule type" value="Genomic_DNA"/>
</dbReference>
<dbReference type="PANTHER" id="PTHR31996">
    <property type="entry name" value="COILED-COIL DOMAIN-CONTAINING PROTEIN 115"/>
    <property type="match status" value="1"/>
</dbReference>
<feature type="compositionally biased region" description="Basic and acidic residues" evidence="2">
    <location>
        <begin position="117"/>
        <end position="131"/>
    </location>
</feature>
<sequence>MAAEQQHIDDLLQRYLGLLDDYVRLRGLLSGLQADVYQNIARANFSAERGMRFGQDSYDERMRATRLLSIHQDKANVPVFTVSRAAAHAPAPSSAAAEAPIADGEKQPEEDEDERPGEEHKGVGRTADREQAPTPAKDPLRWFGLLAPAALRKAQGLSIEMVEQGIPQLASVHAEMLSVEIEVRRARKRRAKGLASETKREVEGAQARVSEAQTRRETVETG</sequence>
<name>A0A9P8SFC4_9HYPO</name>
<proteinExistence type="predicted"/>
<dbReference type="RefSeq" id="XP_044718114.1">
    <property type="nucleotide sequence ID" value="XM_044867227.1"/>
</dbReference>
<dbReference type="Pfam" id="PF21730">
    <property type="entry name" value="Vma22_CCDC115"/>
    <property type="match status" value="1"/>
</dbReference>
<dbReference type="AlphaFoldDB" id="A0A9P8SFC4"/>
<feature type="compositionally biased region" description="Basic and acidic residues" evidence="2">
    <location>
        <begin position="213"/>
        <end position="222"/>
    </location>
</feature>
<reference evidence="3" key="1">
    <citation type="submission" date="2021-09" db="EMBL/GenBank/DDBJ databases">
        <title>A high-quality genome of the endoparasitic fungus Hirsutella rhossiliensis with a comparison of Hirsutella genomes reveals transposable elements contributing to genome size variation.</title>
        <authorList>
            <person name="Lin R."/>
            <person name="Jiao Y."/>
            <person name="Sun X."/>
            <person name="Ling J."/>
            <person name="Xie B."/>
            <person name="Cheng X."/>
        </authorList>
    </citation>
    <scope>NUCLEOTIDE SEQUENCE</scope>
    <source>
        <strain evidence="3">HR02</strain>
    </source>
</reference>
<dbReference type="PANTHER" id="PTHR31996:SF2">
    <property type="entry name" value="COILED-COIL DOMAIN-CONTAINING PROTEIN 115"/>
    <property type="match status" value="1"/>
</dbReference>
<dbReference type="GeneID" id="68357885"/>
<evidence type="ECO:0000256" key="2">
    <source>
        <dbReference type="SAM" id="MobiDB-lite"/>
    </source>
</evidence>
<dbReference type="Proteomes" id="UP000824596">
    <property type="component" value="Unassembled WGS sequence"/>
</dbReference>
<feature type="region of interest" description="Disordered" evidence="2">
    <location>
        <begin position="191"/>
        <end position="222"/>
    </location>
</feature>
<evidence type="ECO:0000313" key="3">
    <source>
        <dbReference type="EMBL" id="KAH0960601.1"/>
    </source>
</evidence>
<keyword evidence="4" id="KW-1185">Reference proteome</keyword>
<feature type="region of interest" description="Disordered" evidence="2">
    <location>
        <begin position="88"/>
        <end position="137"/>
    </location>
</feature>
<dbReference type="OrthoDB" id="408631at2759"/>
<comment type="caution">
    <text evidence="3">The sequence shown here is derived from an EMBL/GenBank/DDBJ whole genome shotgun (WGS) entry which is preliminary data.</text>
</comment>
<gene>
    <name evidence="3" type="ORF">HRG_08756</name>
</gene>